<accession>A0A7S0X947</accession>
<dbReference type="Pfam" id="PF00013">
    <property type="entry name" value="KH_1"/>
    <property type="match status" value="1"/>
</dbReference>
<name>A0A7S0X947_9CHLO</name>
<dbReference type="InterPro" id="IPR002625">
    <property type="entry name" value="Smr_dom"/>
</dbReference>
<dbReference type="InterPro" id="IPR053020">
    <property type="entry name" value="Smr_domain_protein"/>
</dbReference>
<dbReference type="InterPro" id="IPR013899">
    <property type="entry name" value="DUF1771"/>
</dbReference>
<dbReference type="Pfam" id="PF08590">
    <property type="entry name" value="DUF1771"/>
    <property type="match status" value="1"/>
</dbReference>
<dbReference type="PROSITE" id="PS50828">
    <property type="entry name" value="SMR"/>
    <property type="match status" value="1"/>
</dbReference>
<dbReference type="AlphaFoldDB" id="A0A7S0X947"/>
<evidence type="ECO:0000256" key="1">
    <source>
        <dbReference type="PROSITE-ProRule" id="PRU00117"/>
    </source>
</evidence>
<evidence type="ECO:0000259" key="2">
    <source>
        <dbReference type="PROSITE" id="PS50828"/>
    </source>
</evidence>
<dbReference type="Gene3D" id="3.30.1370.10">
    <property type="entry name" value="K Homology domain, type 1"/>
    <property type="match status" value="1"/>
</dbReference>
<keyword evidence="1" id="KW-0694">RNA-binding</keyword>
<organism evidence="3">
    <name type="scientific">Mantoniella antarctica</name>
    <dbReference type="NCBI Taxonomy" id="81844"/>
    <lineage>
        <taxon>Eukaryota</taxon>
        <taxon>Viridiplantae</taxon>
        <taxon>Chlorophyta</taxon>
        <taxon>Mamiellophyceae</taxon>
        <taxon>Mamiellales</taxon>
        <taxon>Mamiellaceae</taxon>
        <taxon>Mantoniella</taxon>
    </lineage>
</organism>
<dbReference type="SUPFAM" id="SSF160443">
    <property type="entry name" value="SMR domain-like"/>
    <property type="match status" value="1"/>
</dbReference>
<dbReference type="SUPFAM" id="SSF54791">
    <property type="entry name" value="Eukaryotic type KH-domain (KH-domain type I)"/>
    <property type="match status" value="1"/>
</dbReference>
<evidence type="ECO:0000313" key="3">
    <source>
        <dbReference type="EMBL" id="CAD8709249.1"/>
    </source>
</evidence>
<dbReference type="InterPro" id="IPR004087">
    <property type="entry name" value="KH_dom"/>
</dbReference>
<dbReference type="PANTHER" id="PTHR47417:SF1">
    <property type="entry name" value="SMR DOMAIN-CONTAINING PROTEIN YPL199C"/>
    <property type="match status" value="1"/>
</dbReference>
<dbReference type="EMBL" id="HBFC01019890">
    <property type="protein sequence ID" value="CAD8709249.1"/>
    <property type="molecule type" value="Transcribed_RNA"/>
</dbReference>
<dbReference type="CDD" id="cd00105">
    <property type="entry name" value="KH-I"/>
    <property type="match status" value="1"/>
</dbReference>
<proteinExistence type="predicted"/>
<reference evidence="3" key="1">
    <citation type="submission" date="2021-01" db="EMBL/GenBank/DDBJ databases">
        <authorList>
            <person name="Corre E."/>
            <person name="Pelletier E."/>
            <person name="Niang G."/>
            <person name="Scheremetjew M."/>
            <person name="Finn R."/>
            <person name="Kale V."/>
            <person name="Holt S."/>
            <person name="Cochrane G."/>
            <person name="Meng A."/>
            <person name="Brown T."/>
            <person name="Cohen L."/>
        </authorList>
    </citation>
    <scope>NUCLEOTIDE SEQUENCE</scope>
    <source>
        <strain evidence="3">SL-175</strain>
    </source>
</reference>
<gene>
    <name evidence="3" type="ORF">MANT1106_LOCUS11932</name>
</gene>
<dbReference type="Pfam" id="PF01713">
    <property type="entry name" value="Smr"/>
    <property type="match status" value="1"/>
</dbReference>
<dbReference type="PROSITE" id="PS50084">
    <property type="entry name" value="KH_TYPE_1"/>
    <property type="match status" value="1"/>
</dbReference>
<dbReference type="SMART" id="SM00322">
    <property type="entry name" value="KH"/>
    <property type="match status" value="1"/>
</dbReference>
<protein>
    <recommendedName>
        <fullName evidence="2">Smr domain-containing protein</fullName>
    </recommendedName>
</protein>
<dbReference type="InterPro" id="IPR036612">
    <property type="entry name" value="KH_dom_type_1_sf"/>
</dbReference>
<dbReference type="InterPro" id="IPR004088">
    <property type="entry name" value="KH_dom_type_1"/>
</dbReference>
<dbReference type="GO" id="GO:0003723">
    <property type="term" value="F:RNA binding"/>
    <property type="evidence" value="ECO:0007669"/>
    <property type="project" value="UniProtKB-UniRule"/>
</dbReference>
<dbReference type="PANTHER" id="PTHR47417">
    <property type="entry name" value="SMR DOMAIN-CONTAINING PROTEIN YPL199C"/>
    <property type="match status" value="1"/>
</dbReference>
<feature type="domain" description="Smr" evidence="2">
    <location>
        <begin position="183"/>
        <end position="257"/>
    </location>
</feature>
<dbReference type="SMART" id="SM00463">
    <property type="entry name" value="SMR"/>
    <property type="match status" value="1"/>
</dbReference>
<dbReference type="Gene3D" id="3.30.1370.110">
    <property type="match status" value="1"/>
</dbReference>
<dbReference type="InterPro" id="IPR036063">
    <property type="entry name" value="Smr_dom_sf"/>
</dbReference>
<sequence>MGGVFSCCSCFAPAARADAYVTTLDAAGRACIDVMCAKAWVGRLIGPGGTVLAELKSTTGASIEIGGRGGADPVTVRISGTPAQVRAAQAMVSKLVGEAEHPDYEGAAGKKWRTEADRCARAAEKCAEEKDKLFGAGDKAGGREKLGEVKDWQRKMHVANAQAADEIFLNRNAGKNHHGDMRMDFHGLRKAEAIAVLEKRLEKLRVGKRRGELELIPGAGHHSGGGGAVLKPAILRWLREKNLAFEVKNAGAIVVQL</sequence>